<evidence type="ECO:0000313" key="4">
    <source>
        <dbReference type="Proteomes" id="UP000234951"/>
    </source>
</evidence>
<accession>A0A2N5GIT5</accession>
<dbReference type="EMBL" id="PGVD01000098">
    <property type="protein sequence ID" value="PLR88590.1"/>
    <property type="molecule type" value="Genomic_DNA"/>
</dbReference>
<feature type="chain" id="PRO_5039333925" evidence="1">
    <location>
        <begin position="21"/>
        <end position="325"/>
    </location>
</feature>
<name>A0A2N5GIT5_9BACI</name>
<dbReference type="PROSITE" id="PS51257">
    <property type="entry name" value="PROKAR_LIPOPROTEIN"/>
    <property type="match status" value="1"/>
</dbReference>
<dbReference type="Proteomes" id="UP000234951">
    <property type="component" value="Unassembled WGS sequence"/>
</dbReference>
<proteinExistence type="predicted"/>
<evidence type="ECO:0000313" key="2">
    <source>
        <dbReference type="EMBL" id="PLR80950.1"/>
    </source>
</evidence>
<keyword evidence="1" id="KW-0732">Signal</keyword>
<dbReference type="AlphaFoldDB" id="A0A2N5GIT5"/>
<dbReference type="OrthoDB" id="2875301at2"/>
<sequence length="325" mass="38116">MRFLKLFFVLSLLLSACTHDFSSNNENTNTSNKKNTNSSYDKDMLPVAKEQEGFSLGLYDSNKIEPKRTFFTKKDNFSKNIVFGNKTSKEGNFLLIIFNHGEQLPYHVNNKKYINYKFTLKPGEFADIPITIKELNKGFHSVNYIIIRDPDLIQDDFGKALRMSQLYSIRVNILRDINEIPDKRPNLFSKTVSNNQNKVHGVFINKENEDYTAWFKEEVTKENRNIVDYSIIYGNKEKKNMNFYIVSLLNWEQIKINNNLYIYDHLEPDQAKKIKANLKIQKFNKNDNIFVVLLLPDPYIELPDENPYSLFSPFSSLRTKIKIND</sequence>
<dbReference type="EMBL" id="PGVA01000042">
    <property type="protein sequence ID" value="PLR80950.1"/>
    <property type="molecule type" value="Genomic_DNA"/>
</dbReference>
<evidence type="ECO:0000313" key="5">
    <source>
        <dbReference type="Proteomes" id="UP000235114"/>
    </source>
</evidence>
<dbReference type="RefSeq" id="WP_101578471.1">
    <property type="nucleotide sequence ID" value="NZ_PGVA01000042.1"/>
</dbReference>
<feature type="signal peptide" evidence="1">
    <location>
        <begin position="1"/>
        <end position="20"/>
    </location>
</feature>
<keyword evidence="5" id="KW-1185">Reference proteome</keyword>
<evidence type="ECO:0000256" key="1">
    <source>
        <dbReference type="SAM" id="SignalP"/>
    </source>
</evidence>
<comment type="caution">
    <text evidence="2">The sequence shown here is derived from an EMBL/GenBank/DDBJ whole genome shotgun (WGS) entry which is preliminary data.</text>
</comment>
<reference evidence="2 4" key="1">
    <citation type="submission" date="2017-11" db="EMBL/GenBank/DDBJ databases">
        <title>Comparitive Functional Genomics of Dry Heat Resistant strains isolated from the Viking Spacecraft.</title>
        <authorList>
            <person name="Seuylemezian A."/>
            <person name="Cooper K."/>
            <person name="Vaishampayan P."/>
        </authorList>
    </citation>
    <scope>NUCLEOTIDE SEQUENCE [LARGE SCALE GENOMIC DNA]</scope>
    <source>
        <strain evidence="2 4">M4.6</strain>
    </source>
</reference>
<protein>
    <submittedName>
        <fullName evidence="2">Uncharacterized protein</fullName>
    </submittedName>
</protein>
<reference evidence="3 5" key="2">
    <citation type="submission" date="2017-12" db="EMBL/GenBank/DDBJ databases">
        <title>Comparative Functional Genomics of Dry Heat Resistant strains isolated from the Viking Spacecraft.</title>
        <authorList>
            <person name="Seuylemezian A."/>
            <person name="Cooper K."/>
            <person name="Vaishampayan P."/>
        </authorList>
    </citation>
    <scope>NUCLEOTIDE SEQUENCE [LARGE SCALE GENOMIC DNA]</scope>
    <source>
        <strain evidence="3 5">ATCC 29669</strain>
    </source>
</reference>
<dbReference type="Proteomes" id="UP000235114">
    <property type="component" value="Unassembled WGS sequence"/>
</dbReference>
<organism evidence="2 4">
    <name type="scientific">Bacillus canaveralius</name>
    <dbReference type="NCBI Taxonomy" id="1403243"/>
    <lineage>
        <taxon>Bacteria</taxon>
        <taxon>Bacillati</taxon>
        <taxon>Bacillota</taxon>
        <taxon>Bacilli</taxon>
        <taxon>Bacillales</taxon>
        <taxon>Bacillaceae</taxon>
        <taxon>Bacillus</taxon>
    </lineage>
</organism>
<gene>
    <name evidence="2" type="ORF">CU635_16425</name>
    <name evidence="3" type="ORF">CVD25_22405</name>
</gene>
<evidence type="ECO:0000313" key="3">
    <source>
        <dbReference type="EMBL" id="PLR88590.1"/>
    </source>
</evidence>